<dbReference type="Proteomes" id="UP000017862">
    <property type="component" value="Chromosome"/>
</dbReference>
<feature type="disulfide bond" description="Redox-active" evidence="4">
    <location>
        <begin position="68"/>
        <end position="72"/>
    </location>
</feature>
<keyword evidence="7" id="KW-1185">Reference proteome</keyword>
<keyword evidence="5" id="KW-0472">Membrane</keyword>
<dbReference type="FunFam" id="3.40.30.10:FF:000013">
    <property type="entry name" value="Blast:Protein SCO1 homolog, mitochondrial"/>
    <property type="match status" value="1"/>
</dbReference>
<keyword evidence="4" id="KW-1015">Disulfide bond</keyword>
<evidence type="ECO:0000256" key="4">
    <source>
        <dbReference type="PIRSR" id="PIRSR603782-2"/>
    </source>
</evidence>
<sequence>MKFWSITLVTIICFLLIAIYYVSFDSRSVPLNNRLDIDVNLITQEGKQFTLNSLYGKPSIVFFGFTNCVKLCPTTLSNLDGWLKKADPTGNLIGAYFITVDPRRDNPELMKKFVTKFSDRIIGLSGDPVNVMKVVRRFRIYVNDVLENKSDSENKYFVDHTTALLLLNASGSIVGTIAYQEDSSSAINKINRLIAENSNKMPV</sequence>
<feature type="binding site" evidence="3">
    <location>
        <position position="68"/>
    </location>
    <ligand>
        <name>Cu cation</name>
        <dbReference type="ChEBI" id="CHEBI:23378"/>
    </ligand>
</feature>
<dbReference type="RefSeq" id="WP_007557100.1">
    <property type="nucleotide sequence ID" value="NC_022793.1"/>
</dbReference>
<dbReference type="CDD" id="cd02968">
    <property type="entry name" value="SCO"/>
    <property type="match status" value="1"/>
</dbReference>
<dbReference type="Pfam" id="PF02630">
    <property type="entry name" value="SCO1-SenC"/>
    <property type="match status" value="1"/>
</dbReference>
<feature type="binding site" evidence="3">
    <location>
        <position position="72"/>
    </location>
    <ligand>
        <name>Cu cation</name>
        <dbReference type="ChEBI" id="CHEBI:23378"/>
    </ligand>
</feature>
<feature type="transmembrane region" description="Helical" evidence="5">
    <location>
        <begin position="6"/>
        <end position="24"/>
    </location>
</feature>
<proteinExistence type="inferred from homology"/>
<reference evidence="6 7" key="1">
    <citation type="journal article" date="2014" name="Mol. Plant Microbe Interact.">
        <title>The complete genome sequence of Candidatus Liberibacter americanus, associated with citrus Huanglongbing.</title>
        <authorList>
            <person name="Wulff N.A."/>
            <person name="Zhang S."/>
            <person name="Setubal J.C."/>
            <person name="Almeida N.F."/>
            <person name="Martins E.C."/>
            <person name="Harakava R."/>
            <person name="Kumar D."/>
            <person name="Rangel L.T."/>
            <person name="Foissac X."/>
            <person name="Bove J."/>
            <person name="Gabriel D.W."/>
        </authorList>
    </citation>
    <scope>NUCLEOTIDE SEQUENCE [LARGE SCALE GENOMIC DNA]</scope>
    <source>
        <strain evidence="6 7">Sao Paulo</strain>
    </source>
</reference>
<keyword evidence="5" id="KW-1133">Transmembrane helix</keyword>
<dbReference type="PANTHER" id="PTHR12151:SF25">
    <property type="entry name" value="LINALOOL DEHYDRATASE_ISOMERASE DOMAIN-CONTAINING PROTEIN"/>
    <property type="match status" value="1"/>
</dbReference>
<dbReference type="eggNOG" id="COG1999">
    <property type="taxonomic scope" value="Bacteria"/>
</dbReference>
<name>U6B8N9_9HYPH</name>
<evidence type="ECO:0000256" key="3">
    <source>
        <dbReference type="PIRSR" id="PIRSR603782-1"/>
    </source>
</evidence>
<feature type="binding site" evidence="3">
    <location>
        <position position="160"/>
    </location>
    <ligand>
        <name>Cu cation</name>
        <dbReference type="ChEBI" id="CHEBI:23378"/>
    </ligand>
</feature>
<dbReference type="AlphaFoldDB" id="U6B8N9"/>
<keyword evidence="3" id="KW-0479">Metal-binding</keyword>
<evidence type="ECO:0000313" key="6">
    <source>
        <dbReference type="EMBL" id="AHA28206.1"/>
    </source>
</evidence>
<organism evidence="6 7">
    <name type="scientific">Candidatus Liberibacter americanus str. Sao Paulo</name>
    <dbReference type="NCBI Taxonomy" id="1261131"/>
    <lineage>
        <taxon>Bacteria</taxon>
        <taxon>Pseudomonadati</taxon>
        <taxon>Pseudomonadota</taxon>
        <taxon>Alphaproteobacteria</taxon>
        <taxon>Hyphomicrobiales</taxon>
        <taxon>Rhizobiaceae</taxon>
        <taxon>Liberibacter</taxon>
    </lineage>
</organism>
<accession>U6B8N9</accession>
<dbReference type="Gene3D" id="3.40.30.10">
    <property type="entry name" value="Glutaredoxin"/>
    <property type="match status" value="1"/>
</dbReference>
<gene>
    <name evidence="6" type="ORF">lam_873</name>
</gene>
<evidence type="ECO:0000256" key="1">
    <source>
        <dbReference type="ARBA" id="ARBA00010996"/>
    </source>
</evidence>
<evidence type="ECO:0000256" key="5">
    <source>
        <dbReference type="SAM" id="Phobius"/>
    </source>
</evidence>
<dbReference type="EMBL" id="CP006604">
    <property type="protein sequence ID" value="AHA28206.1"/>
    <property type="molecule type" value="Genomic_DNA"/>
</dbReference>
<dbReference type="KEGG" id="lar:lam_873"/>
<dbReference type="PATRIC" id="fig|1261131.3.peg.836"/>
<protein>
    <submittedName>
        <fullName evidence="6">Cytochrome-c oxidase assembly factor protein</fullName>
    </submittedName>
</protein>
<dbReference type="InterPro" id="IPR003782">
    <property type="entry name" value="SCO1/SenC"/>
</dbReference>
<dbReference type="SUPFAM" id="SSF52833">
    <property type="entry name" value="Thioredoxin-like"/>
    <property type="match status" value="1"/>
</dbReference>
<comment type="similarity">
    <text evidence="1">Belongs to the SCO1/2 family.</text>
</comment>
<dbReference type="GO" id="GO:0046872">
    <property type="term" value="F:metal ion binding"/>
    <property type="evidence" value="ECO:0007669"/>
    <property type="project" value="UniProtKB-KW"/>
</dbReference>
<evidence type="ECO:0000313" key="7">
    <source>
        <dbReference type="Proteomes" id="UP000017862"/>
    </source>
</evidence>
<dbReference type="STRING" id="1261131.lam_873"/>
<keyword evidence="2 3" id="KW-0186">Copper</keyword>
<dbReference type="InterPro" id="IPR036249">
    <property type="entry name" value="Thioredoxin-like_sf"/>
</dbReference>
<dbReference type="PANTHER" id="PTHR12151">
    <property type="entry name" value="ELECTRON TRANSPORT PROTIN SCO1/SENC FAMILY MEMBER"/>
    <property type="match status" value="1"/>
</dbReference>
<keyword evidence="5" id="KW-0812">Transmembrane</keyword>
<evidence type="ECO:0000256" key="2">
    <source>
        <dbReference type="ARBA" id="ARBA00023008"/>
    </source>
</evidence>
<dbReference type="HOGENOM" id="CLU_050131_3_1_5"/>